<proteinExistence type="predicted"/>
<accession>A0ABU5RRZ9</accession>
<dbReference type="EMBL" id="JAYGHX010000002">
    <property type="protein sequence ID" value="MEA5390517.1"/>
    <property type="molecule type" value="Genomic_DNA"/>
</dbReference>
<feature type="region of interest" description="Disordered" evidence="2">
    <location>
        <begin position="120"/>
        <end position="142"/>
    </location>
</feature>
<keyword evidence="1" id="KW-0175">Coiled coil</keyword>
<comment type="caution">
    <text evidence="3">The sequence shown here is derived from an EMBL/GenBank/DDBJ whole genome shotgun (WGS) entry which is preliminary data.</text>
</comment>
<feature type="coiled-coil region" evidence="1">
    <location>
        <begin position="321"/>
        <end position="348"/>
    </location>
</feature>
<feature type="compositionally biased region" description="Acidic residues" evidence="2">
    <location>
        <begin position="166"/>
        <end position="176"/>
    </location>
</feature>
<evidence type="ECO:0000313" key="4">
    <source>
        <dbReference type="Proteomes" id="UP001304461"/>
    </source>
</evidence>
<reference evidence="3 4" key="1">
    <citation type="submission" date="2023-12" db="EMBL/GenBank/DDBJ databases">
        <title>Baltic Sea Cyanobacteria.</title>
        <authorList>
            <person name="Delbaje E."/>
            <person name="Fewer D.P."/>
            <person name="Shishido T.K."/>
        </authorList>
    </citation>
    <scope>NUCLEOTIDE SEQUENCE [LARGE SCALE GENOMIC DNA]</scope>
    <source>
        <strain evidence="3 4">UHCC 0139</strain>
    </source>
</reference>
<keyword evidence="4" id="KW-1185">Reference proteome</keyword>
<sequence length="370" mass="42043">MSDPSDSIDLPGQLQALTRRLGQSNPELYRHVALYLQVLRQALPQQVRQACFHLATQVHPQRYTDLPVERRRLLHGQIQELVGRCCSLLTVEQLVILAAQIARERQRRHRHEREQLLEELTWEGENGGGEPEPLPPGSVQIAFAPPLAGGSFLWGALGRGEAPQPDPDEGLQDEPDDVHPEDRQDDRDDDQNDEQNNGLGDDPDQQPGDGSEEDSLWQAGRLPDDPERVLRWMDGMELALARRLRNLSHAINVELLRGGVSRSLLPVSLLDAVLAGQLETMAAPANLMRLPLPFPGARAPQAQTLAVLLRPTDLELEEPRLRTCRRRLQQHRQEVRRMAQQFRRLHRRLRIHQAEQLWLQDIRPPSTPND</sequence>
<feature type="region of interest" description="Disordered" evidence="2">
    <location>
        <begin position="154"/>
        <end position="222"/>
    </location>
</feature>
<organism evidence="3 4">
    <name type="scientific">Cyanobium gracile UHCC 0139</name>
    <dbReference type="NCBI Taxonomy" id="3110308"/>
    <lineage>
        <taxon>Bacteria</taxon>
        <taxon>Bacillati</taxon>
        <taxon>Cyanobacteriota</taxon>
        <taxon>Cyanophyceae</taxon>
        <taxon>Synechococcales</taxon>
        <taxon>Prochlorococcaceae</taxon>
        <taxon>Cyanobium</taxon>
    </lineage>
</organism>
<name>A0ABU5RRZ9_9CYAN</name>
<gene>
    <name evidence="3" type="ORF">VB738_04490</name>
</gene>
<evidence type="ECO:0000313" key="3">
    <source>
        <dbReference type="EMBL" id="MEA5390517.1"/>
    </source>
</evidence>
<dbReference type="Proteomes" id="UP001304461">
    <property type="component" value="Unassembled WGS sequence"/>
</dbReference>
<feature type="compositionally biased region" description="Basic and acidic residues" evidence="2">
    <location>
        <begin position="177"/>
        <end position="186"/>
    </location>
</feature>
<evidence type="ECO:0000256" key="1">
    <source>
        <dbReference type="SAM" id="Coils"/>
    </source>
</evidence>
<protein>
    <submittedName>
        <fullName evidence="3">Uncharacterized protein</fullName>
    </submittedName>
</protein>
<dbReference type="RefSeq" id="WP_323304613.1">
    <property type="nucleotide sequence ID" value="NZ_JAYGHX010000002.1"/>
</dbReference>
<feature type="compositionally biased region" description="Low complexity" evidence="2">
    <location>
        <begin position="194"/>
        <end position="209"/>
    </location>
</feature>
<evidence type="ECO:0000256" key="2">
    <source>
        <dbReference type="SAM" id="MobiDB-lite"/>
    </source>
</evidence>